<evidence type="ECO:0000313" key="3">
    <source>
        <dbReference type="Proteomes" id="UP000054321"/>
    </source>
</evidence>
<reference evidence="2 3" key="1">
    <citation type="submission" date="2014-04" db="EMBL/GenBank/DDBJ databases">
        <authorList>
            <consortium name="DOE Joint Genome Institute"/>
            <person name="Kuo A."/>
            <person name="Martino E."/>
            <person name="Perotto S."/>
            <person name="Kohler A."/>
            <person name="Nagy L.G."/>
            <person name="Floudas D."/>
            <person name="Copeland A."/>
            <person name="Barry K.W."/>
            <person name="Cichocki N."/>
            <person name="Veneault-Fourrey C."/>
            <person name="LaButti K."/>
            <person name="Lindquist E.A."/>
            <person name="Lipzen A."/>
            <person name="Lundell T."/>
            <person name="Morin E."/>
            <person name="Murat C."/>
            <person name="Sun H."/>
            <person name="Tunlid A."/>
            <person name="Henrissat B."/>
            <person name="Grigoriev I.V."/>
            <person name="Hibbett D.S."/>
            <person name="Martin F."/>
            <person name="Nordberg H.P."/>
            <person name="Cantor M.N."/>
            <person name="Hua S.X."/>
        </authorList>
    </citation>
    <scope>NUCLEOTIDE SEQUENCE [LARGE SCALE GENOMIC DNA]</scope>
    <source>
        <strain evidence="2 3">Zn</strain>
    </source>
</reference>
<gene>
    <name evidence="2" type="ORF">OIDMADRAFT_48272</name>
</gene>
<name>A0A0C3E254_OIDMZ</name>
<reference evidence="3" key="2">
    <citation type="submission" date="2015-01" db="EMBL/GenBank/DDBJ databases">
        <title>Evolutionary Origins and Diversification of the Mycorrhizal Mutualists.</title>
        <authorList>
            <consortium name="DOE Joint Genome Institute"/>
            <consortium name="Mycorrhizal Genomics Consortium"/>
            <person name="Kohler A."/>
            <person name="Kuo A."/>
            <person name="Nagy L.G."/>
            <person name="Floudas D."/>
            <person name="Copeland A."/>
            <person name="Barry K.W."/>
            <person name="Cichocki N."/>
            <person name="Veneault-Fourrey C."/>
            <person name="LaButti K."/>
            <person name="Lindquist E.A."/>
            <person name="Lipzen A."/>
            <person name="Lundell T."/>
            <person name="Morin E."/>
            <person name="Murat C."/>
            <person name="Riley R."/>
            <person name="Ohm R."/>
            <person name="Sun H."/>
            <person name="Tunlid A."/>
            <person name="Henrissat B."/>
            <person name="Grigoriev I.V."/>
            <person name="Hibbett D.S."/>
            <person name="Martin F."/>
        </authorList>
    </citation>
    <scope>NUCLEOTIDE SEQUENCE [LARGE SCALE GENOMIC DNA]</scope>
    <source>
        <strain evidence="3">Zn</strain>
    </source>
</reference>
<dbReference type="AlphaFoldDB" id="A0A0C3E254"/>
<sequence>MANTSVDAPGHRSKWLEEERQNDKPYSNSRSNGKVKCAFPSSGRESGATTLPELTNVAGTCILVVVLESWEIAGTWLSLMKDARDRATGCHRRNPLSVPRPPPALAACHAPSFTR</sequence>
<evidence type="ECO:0000256" key="1">
    <source>
        <dbReference type="SAM" id="MobiDB-lite"/>
    </source>
</evidence>
<accession>A0A0C3E254</accession>
<feature type="compositionally biased region" description="Basic and acidic residues" evidence="1">
    <location>
        <begin position="14"/>
        <end position="23"/>
    </location>
</feature>
<dbReference type="InParanoid" id="A0A0C3E254"/>
<feature type="region of interest" description="Disordered" evidence="1">
    <location>
        <begin position="1"/>
        <end position="51"/>
    </location>
</feature>
<dbReference type="HOGENOM" id="CLU_2109726_0_0_1"/>
<protein>
    <submittedName>
        <fullName evidence="2">Uncharacterized protein</fullName>
    </submittedName>
</protein>
<dbReference type="Proteomes" id="UP000054321">
    <property type="component" value="Unassembled WGS sequence"/>
</dbReference>
<dbReference type="EMBL" id="KN832870">
    <property type="protein sequence ID" value="KIN08408.1"/>
    <property type="molecule type" value="Genomic_DNA"/>
</dbReference>
<proteinExistence type="predicted"/>
<organism evidence="2 3">
    <name type="scientific">Oidiodendron maius (strain Zn)</name>
    <dbReference type="NCBI Taxonomy" id="913774"/>
    <lineage>
        <taxon>Eukaryota</taxon>
        <taxon>Fungi</taxon>
        <taxon>Dikarya</taxon>
        <taxon>Ascomycota</taxon>
        <taxon>Pezizomycotina</taxon>
        <taxon>Leotiomycetes</taxon>
        <taxon>Leotiomycetes incertae sedis</taxon>
        <taxon>Myxotrichaceae</taxon>
        <taxon>Oidiodendron</taxon>
    </lineage>
</organism>
<keyword evidence="3" id="KW-1185">Reference proteome</keyword>
<evidence type="ECO:0000313" key="2">
    <source>
        <dbReference type="EMBL" id="KIN08408.1"/>
    </source>
</evidence>